<evidence type="ECO:0000256" key="3">
    <source>
        <dbReference type="ARBA" id="ARBA00022833"/>
    </source>
</evidence>
<dbReference type="Pfam" id="PF10551">
    <property type="entry name" value="MULE"/>
    <property type="match status" value="1"/>
</dbReference>
<evidence type="ECO:0000256" key="4">
    <source>
        <dbReference type="PROSITE-ProRule" id="PRU00325"/>
    </source>
</evidence>
<reference evidence="7 8" key="1">
    <citation type="submission" date="2024-01" db="EMBL/GenBank/DDBJ databases">
        <title>A telomere-to-telomere, gap-free genome of sweet tea (Lithocarpus litseifolius).</title>
        <authorList>
            <person name="Zhou J."/>
        </authorList>
    </citation>
    <scope>NUCLEOTIDE SEQUENCE [LARGE SCALE GENOMIC DNA]</scope>
    <source>
        <strain evidence="7">Zhou-2022a</strain>
        <tissue evidence="7">Leaf</tissue>
    </source>
</reference>
<dbReference type="InterPro" id="IPR006564">
    <property type="entry name" value="Znf_PMZ"/>
</dbReference>
<evidence type="ECO:0000313" key="7">
    <source>
        <dbReference type="EMBL" id="KAL0015107.1"/>
    </source>
</evidence>
<comment type="caution">
    <text evidence="7">The sequence shown here is derived from an EMBL/GenBank/DDBJ whole genome shotgun (WGS) entry which is preliminary data.</text>
</comment>
<keyword evidence="3" id="KW-0862">Zinc</keyword>
<keyword evidence="2 4" id="KW-0863">Zinc-finger</keyword>
<keyword evidence="1" id="KW-0479">Metal-binding</keyword>
<evidence type="ECO:0000256" key="2">
    <source>
        <dbReference type="ARBA" id="ARBA00022771"/>
    </source>
</evidence>
<dbReference type="PANTHER" id="PTHR31973:SF191">
    <property type="entry name" value="OS05G0489400 PROTEIN"/>
    <property type="match status" value="1"/>
</dbReference>
<feature type="region of interest" description="Disordered" evidence="5">
    <location>
        <begin position="680"/>
        <end position="710"/>
    </location>
</feature>
<dbReference type="InterPro" id="IPR007527">
    <property type="entry name" value="Znf_SWIM"/>
</dbReference>
<name>A0AAW2DZ49_9ROSI</name>
<dbReference type="Pfam" id="PF03108">
    <property type="entry name" value="DBD_Tnp_Mut"/>
    <property type="match status" value="1"/>
</dbReference>
<sequence>MAGGTGDDENHGMERENRLGTVASGIGDGENRGMERENRLGTMASGTVGWREKILGDESLNFEISDWGWYEEVAINYFDGYDRDCWSAQELRNMVGKLGYTSYGKLWYRMPTVSLEYGGLRPVTTDNDDLAMGMADVVQDHKVIELYVEHCVDVPNIIDDVGNFSQSVAAVGGVGCDVFFDDVFKGYDCDMDEGDDINIADNSEDSSGSDDDAFDKLVMGPVDLGQASKEQDSNMATGSNAKIVTGLSDNDQPYESEVLLSMDDDEDNNDIPPYPVFIPPTNPKHTYFVKGMLFISLEQFKNAVTDYAVHGGWGIRFKKNDKVRVRAICQDGCKWIAYVAKMRDQMTFQMRTYYGRHTCTRTFKNMRCTSKWLGKTLVGELSDHPNMTSSTIVKGAQEKYVAHISRSKAHRAKVCAQDMITGNQAAHFTNIREYCAELLRTNRGSSILLNVVTVNLPIEEIERLGRTLCPQFQRLYVCLDACKKGFIACRPFIGVDACHLKGHYGGQLMTAVATDPNDQLFPLAFAVVEAETKDSWTWFILKLISDVNAGSQRRLTFISDQQKMMKSEDEFCKVTRKKLEKNINASGNWMSTWAGDDKFQVHCGAMQFIVDLADKSCTCRRWDLTGVPCCHAISCIFYKKEPVEPYVNQCLKMQTYAACYEPMVMPMNGPDMWEDTRFELVGPPRKQRPPGRPKKRRKRDADEQRPQSSKLRRRLVMKCQYCKEVGHNKRICKGKVGGNQRQPTSQQQSNFTQPTMV</sequence>
<feature type="compositionally biased region" description="Basic and acidic residues" evidence="5">
    <location>
        <begin position="8"/>
        <end position="18"/>
    </location>
</feature>
<gene>
    <name evidence="7" type="ORF">SO802_002176</name>
</gene>
<evidence type="ECO:0000256" key="1">
    <source>
        <dbReference type="ARBA" id="ARBA00022723"/>
    </source>
</evidence>
<dbReference type="Pfam" id="PF26130">
    <property type="entry name" value="PB1-like"/>
    <property type="match status" value="1"/>
</dbReference>
<dbReference type="GO" id="GO:0008270">
    <property type="term" value="F:zinc ion binding"/>
    <property type="evidence" value="ECO:0007669"/>
    <property type="project" value="UniProtKB-KW"/>
</dbReference>
<dbReference type="InterPro" id="IPR004332">
    <property type="entry name" value="Transposase_MuDR"/>
</dbReference>
<dbReference type="InterPro" id="IPR058594">
    <property type="entry name" value="PB1-like_dom_pln"/>
</dbReference>
<feature type="region of interest" description="Disordered" evidence="5">
    <location>
        <begin position="733"/>
        <end position="757"/>
    </location>
</feature>
<protein>
    <recommendedName>
        <fullName evidence="6">SWIM-type domain-containing protein</fullName>
    </recommendedName>
</protein>
<feature type="compositionally biased region" description="Basic residues" evidence="5">
    <location>
        <begin position="685"/>
        <end position="698"/>
    </location>
</feature>
<dbReference type="Pfam" id="PF04434">
    <property type="entry name" value="SWIM"/>
    <property type="match status" value="1"/>
</dbReference>
<keyword evidence="8" id="KW-1185">Reference proteome</keyword>
<dbReference type="Proteomes" id="UP001459277">
    <property type="component" value="Unassembled WGS sequence"/>
</dbReference>
<evidence type="ECO:0000259" key="6">
    <source>
        <dbReference type="PROSITE" id="PS50966"/>
    </source>
</evidence>
<feature type="region of interest" description="Disordered" evidence="5">
    <location>
        <begin position="1"/>
        <end position="34"/>
    </location>
</feature>
<proteinExistence type="predicted"/>
<evidence type="ECO:0000313" key="8">
    <source>
        <dbReference type="Proteomes" id="UP001459277"/>
    </source>
</evidence>
<dbReference type="PANTHER" id="PTHR31973">
    <property type="entry name" value="POLYPROTEIN, PUTATIVE-RELATED"/>
    <property type="match status" value="1"/>
</dbReference>
<organism evidence="7 8">
    <name type="scientific">Lithocarpus litseifolius</name>
    <dbReference type="NCBI Taxonomy" id="425828"/>
    <lineage>
        <taxon>Eukaryota</taxon>
        <taxon>Viridiplantae</taxon>
        <taxon>Streptophyta</taxon>
        <taxon>Embryophyta</taxon>
        <taxon>Tracheophyta</taxon>
        <taxon>Spermatophyta</taxon>
        <taxon>Magnoliopsida</taxon>
        <taxon>eudicotyledons</taxon>
        <taxon>Gunneridae</taxon>
        <taxon>Pentapetalae</taxon>
        <taxon>rosids</taxon>
        <taxon>fabids</taxon>
        <taxon>Fagales</taxon>
        <taxon>Fagaceae</taxon>
        <taxon>Lithocarpus</taxon>
    </lineage>
</organism>
<evidence type="ECO:0000256" key="5">
    <source>
        <dbReference type="SAM" id="MobiDB-lite"/>
    </source>
</evidence>
<dbReference type="AlphaFoldDB" id="A0AAW2DZ49"/>
<dbReference type="EMBL" id="JAZDWU010000001">
    <property type="protein sequence ID" value="KAL0015107.1"/>
    <property type="molecule type" value="Genomic_DNA"/>
</dbReference>
<accession>A0AAW2DZ49</accession>
<dbReference type="SMART" id="SM00575">
    <property type="entry name" value="ZnF_PMZ"/>
    <property type="match status" value="1"/>
</dbReference>
<dbReference type="InterPro" id="IPR018289">
    <property type="entry name" value="MULE_transposase_dom"/>
</dbReference>
<feature type="compositionally biased region" description="Polar residues" evidence="5">
    <location>
        <begin position="739"/>
        <end position="757"/>
    </location>
</feature>
<dbReference type="PROSITE" id="PS50966">
    <property type="entry name" value="ZF_SWIM"/>
    <property type="match status" value="1"/>
</dbReference>
<feature type="domain" description="SWIM-type" evidence="6">
    <location>
        <begin position="608"/>
        <end position="640"/>
    </location>
</feature>